<comment type="caution">
    <text evidence="21">Lacks conserved residue(s) required for the propagation of feature annotation.</text>
</comment>
<dbReference type="GO" id="GO:0009423">
    <property type="term" value="P:chorismate biosynthetic process"/>
    <property type="evidence" value="ECO:0007669"/>
    <property type="project" value="UniProtKB-UniRule"/>
</dbReference>
<dbReference type="GO" id="GO:0004765">
    <property type="term" value="F:shikimate kinase activity"/>
    <property type="evidence" value="ECO:0007669"/>
    <property type="project" value="UniProtKB-UniRule"/>
</dbReference>
<gene>
    <name evidence="28" type="ORF">BU26DRAFT_482622</name>
</gene>
<evidence type="ECO:0000256" key="16">
    <source>
        <dbReference type="ARBA" id="ARBA00023239"/>
    </source>
</evidence>
<keyword evidence="29" id="KW-1185">Reference proteome</keyword>
<comment type="pathway">
    <text evidence="21 22">Metabolic intermediate biosynthesis; chorismate biosynthesis; chorismate from D-erythrose 4-phosphate and phosphoenolpyruvate: step 3/7.</text>
</comment>
<evidence type="ECO:0000256" key="8">
    <source>
        <dbReference type="ARBA" id="ARBA00022723"/>
    </source>
</evidence>
<comment type="pathway">
    <text evidence="21 22">Metabolic intermediate biosynthesis; chorismate biosynthesis; chorismate from D-erythrose 4-phosphate and phosphoenolpyruvate: step 4/7.</text>
</comment>
<feature type="binding site" evidence="21">
    <location>
        <position position="275"/>
    </location>
    <ligand>
        <name>7-phospho-2-dehydro-3-deoxy-D-arabino-heptonate</name>
        <dbReference type="ChEBI" id="CHEBI:58394"/>
    </ligand>
</feature>
<evidence type="ECO:0000259" key="25">
    <source>
        <dbReference type="Pfam" id="PF08501"/>
    </source>
</evidence>
<dbReference type="GO" id="GO:0005737">
    <property type="term" value="C:cytoplasm"/>
    <property type="evidence" value="ECO:0007669"/>
    <property type="project" value="UniProtKB-SubCell"/>
</dbReference>
<dbReference type="GO" id="GO:0003855">
    <property type="term" value="F:3-dehydroquinate dehydratase activity"/>
    <property type="evidence" value="ECO:0007669"/>
    <property type="project" value="UniProtKB-UniRule"/>
</dbReference>
<keyword evidence="9 21" id="KW-0547">Nucleotide-binding</keyword>
<evidence type="ECO:0000259" key="27">
    <source>
        <dbReference type="Pfam" id="PF24621"/>
    </source>
</evidence>
<dbReference type="SUPFAM" id="SSF56796">
    <property type="entry name" value="Dehydroquinate synthase-like"/>
    <property type="match status" value="1"/>
</dbReference>
<feature type="binding site" evidence="21">
    <location>
        <position position="360"/>
    </location>
    <ligand>
        <name>7-phospho-2-dehydro-3-deoxy-D-arabino-heptonate</name>
        <dbReference type="ChEBI" id="CHEBI:58394"/>
    </ligand>
</feature>
<feature type="binding site" evidence="21">
    <location>
        <position position="134"/>
    </location>
    <ligand>
        <name>7-phospho-2-dehydro-3-deoxy-D-arabino-heptonate</name>
        <dbReference type="ChEBI" id="CHEBI:58394"/>
    </ligand>
</feature>
<evidence type="ECO:0000256" key="14">
    <source>
        <dbReference type="ARBA" id="ARBA00023002"/>
    </source>
</evidence>
<dbReference type="EC" id="2.7.1.71" evidence="21"/>
<sequence length="1606" mass="174748">MATNGAPAEPTKVKILGKDSIVVDYGLWRSYVARDLLTNIPSSTYVLITDTNIGPLYIPSFEKSFNREASVLSSAPRLLTYQIPPGENSKSRSTKGVVEDWLLSQGCTRDTVIIALGGGVIGDMIGFVAATYMRGIKFVQVPTTLLAMVDSSIGGKTAIDTPAGKNLVGAFWQPERIFIDLQFLESLPKREIINGMAEVVKTAAIWDEDEFTALEGNAETILHAIEEKQVGGRRDFTNIASILKRIVLGSARVKAEVVSADEREGGLRNLLNFGHSIGHAIEAILTPQILHGECVAIGMVKEAELARYLGVLDPSAVARLSKCIASYGLPTSLADKTVRKRSAHKHCPVNELIQIMAVDKKNAGKQKKIVLLSGIGRTYEKKASSVADRDIKIVLSPSISVHPGIPSDSNVTCTPPGSKSISNRVLVLAALGSGSCRISNLLHSDDTQVMLDALARMQAATFSWENDGKELVVTGNGGNLKATDDELYLGNAGTASRFLTSVAALASRSEDITSTVLTGNARMKERPIAPLVKSLRSMGIDVHYKEKEGSLPLRISACGGFGAGSGEREFTGDIELAATVSSQYVSSILMCAPYSKKPVTLRLVGGKPISQPYIDMTIAMMAMFGVQVEESQSEPNTYHIPSKPYTNPAEYIVESDASSATYPLAIAAITGTTCTVPNIGSASLQGDARFAIEVLKPMGCKVEQTQTSTTVTGPRRGSLKAVKEVDMEPMTDAFLTASVLAAVASSNGSTTTTRIYGIANQRVKECNRIQAMEDELAKFGVTCRQFDDGIEVDGRGYQLDARKDGIHCYDDHRVAMSFAVLALVAPEPVLILEKDCTGKTWPGYWDNLHQLFKVNLGGVEPPLVRQITHHGLKTREKSIFIIGMRGAGKTTAGGWAARILGWPLVDLDTALEEHLSMTIPEIIRTKGWDAFRAEELELLHKTMKERPTGHIFACGGGIVEIPKARKVFKDYQEDGGIVLLVSRDIAKVMSFLQVDKTRPAYVEDMMGVWLRRKPWYLECSNYQFHSQSVDSVGLATTLQDFERFLDLISGKSAALQTLKQKKQSFFVCLSAPQILPWVEKLPEIIVGADAVELRVDLLEDPKSPEMPSPEFVTDQLALLRTVVTIPVIFTLRTKAQGGRFPDDAYNEAQQLYRTALRLGVEFIDLEMTMPEEILREVSENRGFTNIIASHHDPQGQLSWSNGSWIPFYNRALQYGNVIKLVGMAKTLQDNFALAEFKAWAESSHPIPVIAINMGEHGKLSRILNNFMTPVAHPLLPSATAPGQLSATDIRRGLALIGEIQPKKFCIVGSPVQQSRSPPMHNTLFRETGLPHSYGLYETTDVNDIKGILRSPDFGGASVTIPLKQVVRPLLDSVGQEVDAIGALNTIVPEAQVDVATGQEVTKLVGRNTDYLGMVLVLRNAGAQGSAGLQSGLVIGGGGTSRAAIFALHEMQYSPIYILGRNVEKMEKLAQDFPATYDIRVIPSQSYIANLEKIPTLAIGTIPADQPIDSSIRETLCALFEKAKDEEKERKEGGEVPIGSLPADGKRILLEMAYKPPVTPLIRMAMDAGWKTVNGLEVLVGQGVWQFEYWTGIKPLYRIARDAVMGA</sequence>
<dbReference type="NCBIfam" id="TIGR01356">
    <property type="entry name" value="aroA"/>
    <property type="match status" value="1"/>
</dbReference>
<dbReference type="NCBIfam" id="TIGR01809">
    <property type="entry name" value="Shik-DH-AROM"/>
    <property type="match status" value="1"/>
</dbReference>
<feature type="binding site" evidence="21">
    <location>
        <position position="194"/>
    </location>
    <ligand>
        <name>NAD(+)</name>
        <dbReference type="ChEBI" id="CHEBI:57540"/>
    </ligand>
</feature>
<dbReference type="InterPro" id="IPR036291">
    <property type="entry name" value="NAD(P)-bd_dom_sf"/>
</dbReference>
<dbReference type="CDD" id="cd00464">
    <property type="entry name" value="SK"/>
    <property type="match status" value="1"/>
</dbReference>
<evidence type="ECO:0000256" key="21">
    <source>
        <dbReference type="HAMAP-Rule" id="MF_03143"/>
    </source>
</evidence>
<evidence type="ECO:0000256" key="13">
    <source>
        <dbReference type="ARBA" id="ARBA00022857"/>
    </source>
</evidence>
<comment type="catalytic activity">
    <reaction evidence="18">
        <text>3-phosphoshikimate + phosphoenolpyruvate = 5-O-(1-carboxyvinyl)-3-phosphoshikimate + phosphate</text>
        <dbReference type="Rhea" id="RHEA:21256"/>
        <dbReference type="ChEBI" id="CHEBI:43474"/>
        <dbReference type="ChEBI" id="CHEBI:57701"/>
        <dbReference type="ChEBI" id="CHEBI:58702"/>
        <dbReference type="ChEBI" id="CHEBI:145989"/>
        <dbReference type="EC" id="2.5.1.19"/>
    </reaction>
    <physiologicalReaction direction="left-to-right" evidence="18">
        <dbReference type="Rhea" id="RHEA:21257"/>
    </physiologicalReaction>
</comment>
<dbReference type="CDD" id="cd01556">
    <property type="entry name" value="EPSP_synthase"/>
    <property type="match status" value="1"/>
</dbReference>
<comment type="catalytic activity">
    <reaction evidence="21 22">
        <text>3-dehydroquinate = 3-dehydroshikimate + H2O</text>
        <dbReference type="Rhea" id="RHEA:21096"/>
        <dbReference type="ChEBI" id="CHEBI:15377"/>
        <dbReference type="ChEBI" id="CHEBI:16630"/>
        <dbReference type="ChEBI" id="CHEBI:32364"/>
        <dbReference type="EC" id="4.2.1.10"/>
    </reaction>
</comment>
<dbReference type="InterPro" id="IPR056179">
    <property type="entry name" value="DHQS_C"/>
</dbReference>
<keyword evidence="6 21" id="KW-0028">Amino-acid biosynthesis</keyword>
<name>A0A6A6IHL5_9PLEO</name>
<evidence type="ECO:0000256" key="22">
    <source>
        <dbReference type="PIRNR" id="PIRNR000514"/>
    </source>
</evidence>
<dbReference type="GO" id="GO:0009073">
    <property type="term" value="P:aromatic amino acid family biosynthetic process"/>
    <property type="evidence" value="ECO:0007669"/>
    <property type="project" value="UniProtKB-UniRule"/>
</dbReference>
<comment type="similarity">
    <text evidence="22">In the N-terminal section; belongs to the dehydroquinate synthase family.</text>
</comment>
<feature type="binding site" evidence="21">
    <location>
        <begin position="143"/>
        <end position="144"/>
    </location>
    <ligand>
        <name>NAD(+)</name>
        <dbReference type="ChEBI" id="CHEBI:57540"/>
    </ligand>
</feature>
<dbReference type="InterPro" id="IPR046346">
    <property type="entry name" value="Aminoacid_DH-like_N_sf"/>
</dbReference>
<evidence type="ECO:0000256" key="1">
    <source>
        <dbReference type="ARBA" id="ARBA00004496"/>
    </source>
</evidence>
<dbReference type="EC" id="4.2.3.4" evidence="21"/>
<dbReference type="FunFam" id="3.65.10.10:FF:000007">
    <property type="entry name" value="Pentafunctional AROM polypeptide"/>
    <property type="match status" value="1"/>
</dbReference>
<feature type="domain" description="3-dehydroquinate synthase N-terminal" evidence="24">
    <location>
        <begin position="81"/>
        <end position="193"/>
    </location>
</feature>
<dbReference type="HAMAP" id="MF_00210">
    <property type="entry name" value="EPSP_synth"/>
    <property type="match status" value="1"/>
</dbReference>
<feature type="active site" description="Proton acceptor; for 3-dehydroquinate synthase activity" evidence="21">
    <location>
        <position position="279"/>
    </location>
</feature>
<feature type="binding site" evidence="21">
    <location>
        <position position="123"/>
    </location>
    <ligand>
        <name>NAD(+)</name>
        <dbReference type="ChEBI" id="CHEBI:57540"/>
    </ligand>
</feature>
<feature type="active site" description="Proton acceptor; for 3-dehydroquinate dehydratase activity" evidence="21">
    <location>
        <position position="1191"/>
    </location>
</feature>
<dbReference type="InterPro" id="IPR010110">
    <property type="entry name" value="Shikimate_DH_AroM-type"/>
</dbReference>
<comment type="subcellular location">
    <subcellularLocation>
        <location evidence="1 21 22">Cytoplasm</location>
    </subcellularLocation>
</comment>
<feature type="binding site" evidence="21">
    <location>
        <position position="198"/>
    </location>
    <ligand>
        <name>Zn(2+)</name>
        <dbReference type="ChEBI" id="CHEBI:29105"/>
        <note>catalytic</note>
    </ligand>
</feature>
<dbReference type="FunFam" id="3.20.20.70:FF:000135">
    <property type="entry name" value="Pentafunctional AROM polypeptide"/>
    <property type="match status" value="1"/>
</dbReference>
<dbReference type="InterPro" id="IPR008289">
    <property type="entry name" value="Pentafunct_AroM"/>
</dbReference>
<dbReference type="InterPro" id="IPR000623">
    <property type="entry name" value="Shikimate_kinase/TSH1"/>
</dbReference>
<evidence type="ECO:0000313" key="29">
    <source>
        <dbReference type="Proteomes" id="UP000800094"/>
    </source>
</evidence>
<dbReference type="InterPro" id="IPR013708">
    <property type="entry name" value="Shikimate_DH-bd_N"/>
</dbReference>
<dbReference type="GO" id="GO:0004764">
    <property type="term" value="F:shikimate 3-dehydrogenase (NADP+) activity"/>
    <property type="evidence" value="ECO:0007669"/>
    <property type="project" value="UniProtKB-UniRule"/>
</dbReference>
<dbReference type="GO" id="GO:0003866">
    <property type="term" value="F:3-phosphoshikimate 1-carboxyvinyltransferase activity"/>
    <property type="evidence" value="ECO:0007669"/>
    <property type="project" value="UniProtKB-UniRule"/>
</dbReference>
<evidence type="ECO:0000256" key="10">
    <source>
        <dbReference type="ARBA" id="ARBA00022777"/>
    </source>
</evidence>
<dbReference type="GeneID" id="54579106"/>
<evidence type="ECO:0000256" key="2">
    <source>
        <dbReference type="ARBA" id="ARBA00004811"/>
    </source>
</evidence>
<evidence type="ECO:0000256" key="17">
    <source>
        <dbReference type="ARBA" id="ARBA00023268"/>
    </source>
</evidence>
<comment type="function">
    <text evidence="20 21 22">The AROM polypeptide catalyzes 5 consecutive enzymatic reactions in prechorismate polyaromatic amino acid biosynthesis.</text>
</comment>
<dbReference type="Gene3D" id="1.20.1090.10">
    <property type="entry name" value="Dehydroquinate synthase-like - alpha domain"/>
    <property type="match status" value="1"/>
</dbReference>
<dbReference type="FunFam" id="3.40.50.1970:FF:000007">
    <property type="entry name" value="Pentafunctional AROM polypeptide"/>
    <property type="match status" value="1"/>
</dbReference>
<dbReference type="PROSITE" id="PS01028">
    <property type="entry name" value="DEHYDROQUINASE_I"/>
    <property type="match status" value="1"/>
</dbReference>
<keyword evidence="12 21" id="KW-0067">ATP-binding</keyword>
<dbReference type="Gene3D" id="3.40.50.10860">
    <property type="entry name" value="Leucine Dehydrogenase, chain A, domain 1"/>
    <property type="match status" value="1"/>
</dbReference>
<comment type="similarity">
    <text evidence="21 22">In the 4th section; belongs to the type-I 3-dehydroquinase family.</text>
</comment>
<feature type="binding site" evidence="21">
    <location>
        <begin position="50"/>
        <end position="52"/>
    </location>
    <ligand>
        <name>NAD(+)</name>
        <dbReference type="ChEBI" id="CHEBI:57540"/>
    </ligand>
</feature>
<comment type="pathway">
    <text evidence="21 22">Metabolic intermediate biosynthesis; chorismate biosynthesis; chorismate from D-erythrose 4-phosphate and phosphoenolpyruvate: step 2/7.</text>
</comment>
<dbReference type="Gene3D" id="3.40.50.1970">
    <property type="match status" value="1"/>
</dbReference>
<organism evidence="28 29">
    <name type="scientific">Trematosphaeria pertusa</name>
    <dbReference type="NCBI Taxonomy" id="390896"/>
    <lineage>
        <taxon>Eukaryota</taxon>
        <taxon>Fungi</taxon>
        <taxon>Dikarya</taxon>
        <taxon>Ascomycota</taxon>
        <taxon>Pezizomycotina</taxon>
        <taxon>Dothideomycetes</taxon>
        <taxon>Pleosporomycetidae</taxon>
        <taxon>Pleosporales</taxon>
        <taxon>Massarineae</taxon>
        <taxon>Trematosphaeriaceae</taxon>
        <taxon>Trematosphaeria</taxon>
    </lineage>
</organism>
<dbReference type="GO" id="GO:0003856">
    <property type="term" value="F:3-dehydroquinate synthase activity"/>
    <property type="evidence" value="ECO:0007669"/>
    <property type="project" value="UniProtKB-UniRule"/>
</dbReference>
<feature type="region of interest" description="Shikimate kinase" evidence="21">
    <location>
        <begin position="876"/>
        <end position="1068"/>
    </location>
</feature>
<evidence type="ECO:0000256" key="3">
    <source>
        <dbReference type="ARBA" id="ARBA00004842"/>
    </source>
</evidence>
<dbReference type="FunFam" id="3.65.10.10:FF:000008">
    <property type="entry name" value="Pentafunctional AROM polypeptide"/>
    <property type="match status" value="1"/>
</dbReference>
<dbReference type="SUPFAM" id="SSF51735">
    <property type="entry name" value="NAD(P)-binding Rossmann-fold domains"/>
    <property type="match status" value="1"/>
</dbReference>
<dbReference type="PROSITE" id="PS00885">
    <property type="entry name" value="EPSP_SYNTHASE_2"/>
    <property type="match status" value="1"/>
</dbReference>
<dbReference type="Proteomes" id="UP000800094">
    <property type="component" value="Unassembled WGS sequence"/>
</dbReference>
<dbReference type="InterPro" id="IPR016037">
    <property type="entry name" value="DHQ_synth_AroB"/>
</dbReference>
<dbReference type="EC" id="2.5.1.19" evidence="21"/>
<dbReference type="InterPro" id="IPR018508">
    <property type="entry name" value="3-dehydroquinate_DH_AS"/>
</dbReference>
<evidence type="ECO:0000259" key="23">
    <source>
        <dbReference type="Pfam" id="PF00275"/>
    </source>
</evidence>
<dbReference type="NCBIfam" id="TIGR01357">
    <property type="entry name" value="aroB"/>
    <property type="match status" value="1"/>
</dbReference>
<dbReference type="GO" id="GO:0005524">
    <property type="term" value="F:ATP binding"/>
    <property type="evidence" value="ECO:0007669"/>
    <property type="project" value="UniProtKB-UniRule"/>
</dbReference>
<dbReference type="Pfam" id="PF00275">
    <property type="entry name" value="EPSP_synthase"/>
    <property type="match status" value="1"/>
</dbReference>
<feature type="domain" description="SDH C-terminal" evidence="26">
    <location>
        <begin position="1574"/>
        <end position="1604"/>
    </location>
</feature>
<dbReference type="PANTHER" id="PTHR21090">
    <property type="entry name" value="AROM/DEHYDROQUINATE SYNTHASE"/>
    <property type="match status" value="1"/>
</dbReference>
<dbReference type="InterPro" id="IPR036968">
    <property type="entry name" value="Enolpyruvate_Tfrase_sf"/>
</dbReference>
<dbReference type="UniPathway" id="UPA00053">
    <property type="reaction ID" value="UER00085"/>
</dbReference>
<comment type="similarity">
    <text evidence="21">In the N-terminal section; belongs to the sugar phosphate cyclases superfamily. Dehydroquinate synthase family.</text>
</comment>
<keyword evidence="5 21" id="KW-0963">Cytoplasm</keyword>
<keyword evidence="8 21" id="KW-0479">Metal-binding</keyword>
<dbReference type="Pfam" id="PF08501">
    <property type="entry name" value="Shikimate_dh_N"/>
    <property type="match status" value="1"/>
</dbReference>
<dbReference type="PROSITE" id="PS00104">
    <property type="entry name" value="EPSP_SYNTHASE_1"/>
    <property type="match status" value="1"/>
</dbReference>
<feature type="binding site" evidence="21">
    <location>
        <position position="254"/>
    </location>
    <ligand>
        <name>7-phospho-2-dehydro-3-deoxy-D-arabino-heptonate</name>
        <dbReference type="ChEBI" id="CHEBI:58394"/>
    </ligand>
</feature>
<keyword evidence="13 21" id="KW-0521">NADP</keyword>
<dbReference type="CDD" id="cd00502">
    <property type="entry name" value="DHQase_I"/>
    <property type="match status" value="1"/>
</dbReference>
<evidence type="ECO:0000256" key="5">
    <source>
        <dbReference type="ARBA" id="ARBA00022490"/>
    </source>
</evidence>
<dbReference type="PROSITE" id="PS01128">
    <property type="entry name" value="SHIKIMATE_KINASE"/>
    <property type="match status" value="1"/>
</dbReference>
<feature type="domain" description="Enolpyruvate transferase" evidence="23">
    <location>
        <begin position="412"/>
        <end position="848"/>
    </location>
</feature>
<comment type="catalytic activity">
    <reaction evidence="21 22">
        <text>7-phospho-2-dehydro-3-deoxy-D-arabino-heptonate = 3-dehydroquinate + phosphate</text>
        <dbReference type="Rhea" id="RHEA:21968"/>
        <dbReference type="ChEBI" id="CHEBI:32364"/>
        <dbReference type="ChEBI" id="CHEBI:43474"/>
        <dbReference type="ChEBI" id="CHEBI:58394"/>
        <dbReference type="EC" id="4.2.3.4"/>
    </reaction>
</comment>
<dbReference type="InterPro" id="IPR013792">
    <property type="entry name" value="RNA3'P_cycl/enolpyr_Trfase_a/b"/>
</dbReference>
<feature type="binding site" evidence="21">
    <location>
        <begin position="87"/>
        <end position="90"/>
    </location>
    <ligand>
        <name>NAD(+)</name>
        <dbReference type="ChEBI" id="CHEBI:57540"/>
    </ligand>
</feature>
<feature type="binding site" evidence="21">
    <location>
        <begin position="183"/>
        <end position="186"/>
    </location>
    <ligand>
        <name>NAD(+)</name>
        <dbReference type="ChEBI" id="CHEBI:57540"/>
    </ligand>
</feature>
<dbReference type="InterPro" id="IPR041121">
    <property type="entry name" value="SDH_C"/>
</dbReference>
<feature type="binding site" evidence="21">
    <location>
        <begin position="198"/>
        <end position="201"/>
    </location>
    <ligand>
        <name>7-phospho-2-dehydro-3-deoxy-D-arabino-heptonate</name>
        <dbReference type="ChEBI" id="CHEBI:58394"/>
    </ligand>
</feature>
<feature type="binding site" evidence="21">
    <location>
        <position position="291"/>
    </location>
    <ligand>
        <name>7-phospho-2-dehydro-3-deoxy-D-arabino-heptonate</name>
        <dbReference type="ChEBI" id="CHEBI:58394"/>
    </ligand>
</feature>
<dbReference type="Gene3D" id="3.40.50.720">
    <property type="entry name" value="NAD(P)-binding Rossmann-like Domain"/>
    <property type="match status" value="1"/>
</dbReference>
<dbReference type="EMBL" id="ML987194">
    <property type="protein sequence ID" value="KAF2249866.1"/>
    <property type="molecule type" value="Genomic_DNA"/>
</dbReference>
<dbReference type="GO" id="GO:0046872">
    <property type="term" value="F:metal ion binding"/>
    <property type="evidence" value="ECO:0007669"/>
    <property type="project" value="UniProtKB-UniRule"/>
</dbReference>
<dbReference type="InterPro" id="IPR001381">
    <property type="entry name" value="DHquinase_I"/>
</dbReference>
<feature type="binding site" evidence="21">
    <location>
        <begin position="883"/>
        <end position="890"/>
    </location>
    <ligand>
        <name>ATP</name>
        <dbReference type="ChEBI" id="CHEBI:30616"/>
    </ligand>
</feature>
<dbReference type="HAMAP" id="MF_00109">
    <property type="entry name" value="Shikimate_kinase"/>
    <property type="match status" value="1"/>
</dbReference>
<comment type="catalytic activity">
    <reaction evidence="21 22">
        <text>shikimate + NADP(+) = 3-dehydroshikimate + NADPH + H(+)</text>
        <dbReference type="Rhea" id="RHEA:17737"/>
        <dbReference type="ChEBI" id="CHEBI:15378"/>
        <dbReference type="ChEBI" id="CHEBI:16630"/>
        <dbReference type="ChEBI" id="CHEBI:36208"/>
        <dbReference type="ChEBI" id="CHEBI:57783"/>
        <dbReference type="ChEBI" id="CHEBI:58349"/>
        <dbReference type="EC" id="1.1.1.25"/>
    </reaction>
</comment>
<evidence type="ECO:0000256" key="6">
    <source>
        <dbReference type="ARBA" id="ARBA00022605"/>
    </source>
</evidence>
<feature type="binding site" evidence="21">
    <location>
        <position position="275"/>
    </location>
    <ligand>
        <name>Zn(2+)</name>
        <dbReference type="ChEBI" id="CHEBI:29105"/>
        <note>catalytic</note>
    </ligand>
</feature>
<keyword evidence="14 21" id="KW-0560">Oxidoreductase</keyword>
<evidence type="ECO:0000256" key="11">
    <source>
        <dbReference type="ARBA" id="ARBA00022833"/>
    </source>
</evidence>
<feature type="region of interest" description="Shikimate dehydrogenase" evidence="21">
    <location>
        <begin position="1301"/>
        <end position="1606"/>
    </location>
</feature>
<feature type="domain" description="3-dehydroquinate synthase C-terminal" evidence="27">
    <location>
        <begin position="195"/>
        <end position="362"/>
    </location>
</feature>
<comment type="pathway">
    <text evidence="3 21 22">Metabolic intermediate biosynthesis; chorismate biosynthesis; chorismate from D-erythrose 4-phosphate and phosphoenolpyruvate: step 5/7.</text>
</comment>
<dbReference type="PIRSF" id="PIRSF000514">
    <property type="entry name" value="Pentafunct_AroM"/>
    <property type="match status" value="1"/>
</dbReference>
<evidence type="ECO:0000256" key="4">
    <source>
        <dbReference type="ARBA" id="ARBA00009948"/>
    </source>
</evidence>
<evidence type="ECO:0000256" key="20">
    <source>
        <dbReference type="ARBA" id="ARBA00054455"/>
    </source>
</evidence>
<evidence type="ECO:0000256" key="15">
    <source>
        <dbReference type="ARBA" id="ARBA00023141"/>
    </source>
</evidence>
<comment type="similarity">
    <text evidence="21 22">In the 2nd section; belongs to the EPSP synthase family.</text>
</comment>
<dbReference type="Pfam" id="PF01487">
    <property type="entry name" value="DHquinase_I"/>
    <property type="match status" value="1"/>
</dbReference>
<accession>A0A6A6IHL5</accession>
<feature type="active site" description="For EPSP synthase activity" evidence="21">
    <location>
        <position position="836"/>
    </location>
</feature>
<feature type="binding site" evidence="21">
    <location>
        <begin position="268"/>
        <end position="272"/>
    </location>
    <ligand>
        <name>7-phospho-2-dehydro-3-deoxy-D-arabino-heptonate</name>
        <dbReference type="ChEBI" id="CHEBI:58394"/>
    </ligand>
</feature>
<evidence type="ECO:0000256" key="12">
    <source>
        <dbReference type="ARBA" id="ARBA00022840"/>
    </source>
</evidence>
<evidence type="ECO:0000256" key="18">
    <source>
        <dbReference type="ARBA" id="ARBA00044633"/>
    </source>
</evidence>
<feature type="binding site" evidence="21">
    <location>
        <position position="156"/>
    </location>
    <ligand>
        <name>7-phospho-2-dehydro-3-deoxy-D-arabino-heptonate</name>
        <dbReference type="ChEBI" id="CHEBI:58394"/>
    </ligand>
</feature>
<dbReference type="OrthoDB" id="197068at2759"/>
<feature type="binding site" evidence="21">
    <location>
        <position position="165"/>
    </location>
    <ligand>
        <name>NAD(+)</name>
        <dbReference type="ChEBI" id="CHEBI:57540"/>
    </ligand>
</feature>
<evidence type="ECO:0000256" key="7">
    <source>
        <dbReference type="ARBA" id="ARBA00022679"/>
    </source>
</evidence>
<proteinExistence type="inferred from homology"/>
<dbReference type="InterPro" id="IPR030960">
    <property type="entry name" value="DHQS/DOIS_N"/>
</dbReference>
<keyword evidence="7 21" id="KW-0808">Transferase</keyword>
<dbReference type="SUPFAM" id="SSF52540">
    <property type="entry name" value="P-loop containing nucleoside triphosphate hydrolases"/>
    <property type="match status" value="1"/>
</dbReference>
<feature type="binding site" evidence="21">
    <location>
        <position position="150"/>
    </location>
    <ligand>
        <name>7-phospho-2-dehydro-3-deoxy-D-arabino-heptonate</name>
        <dbReference type="ChEBI" id="CHEBI:58394"/>
    </ligand>
</feature>
<dbReference type="FunFam" id="3.40.50.300:FF:001256">
    <property type="entry name" value="Pentafunctional AROM polypeptide"/>
    <property type="match status" value="1"/>
</dbReference>
<keyword evidence="16 21" id="KW-0456">Lyase</keyword>
<feature type="binding site" evidence="21">
    <location>
        <begin position="118"/>
        <end position="120"/>
    </location>
    <ligand>
        <name>NAD(+)</name>
        <dbReference type="ChEBI" id="CHEBI:57540"/>
    </ligand>
</feature>
<dbReference type="RefSeq" id="XP_033684870.1">
    <property type="nucleotide sequence ID" value="XM_033825776.1"/>
</dbReference>
<feature type="region of interest" description="3-dehydroquinate synthase" evidence="21">
    <location>
        <begin position="1"/>
        <end position="388"/>
    </location>
</feature>
<dbReference type="SUPFAM" id="SSF55205">
    <property type="entry name" value="EPT/RTPC-like"/>
    <property type="match status" value="1"/>
</dbReference>
<dbReference type="Pfam" id="PF24621">
    <property type="entry name" value="DHQS_C"/>
    <property type="match status" value="1"/>
</dbReference>
<dbReference type="PANTHER" id="PTHR21090:SF5">
    <property type="entry name" value="PENTAFUNCTIONAL AROM POLYPEPTIDE"/>
    <property type="match status" value="1"/>
</dbReference>
<dbReference type="Pfam" id="PF01202">
    <property type="entry name" value="SKI"/>
    <property type="match status" value="1"/>
</dbReference>
<comment type="subunit">
    <text evidence="21 22">Homodimer.</text>
</comment>
<keyword evidence="11 21" id="KW-0862">Zinc</keyword>
<dbReference type="Gene3D" id="3.65.10.10">
    <property type="entry name" value="Enolpyruvate transferase domain"/>
    <property type="match status" value="2"/>
</dbReference>
<feature type="active site" description="Proton acceptor; for 3-dehydroquinate synthase activity" evidence="21">
    <location>
        <position position="264"/>
    </location>
</feature>
<evidence type="ECO:0000256" key="9">
    <source>
        <dbReference type="ARBA" id="ARBA00022741"/>
    </source>
</evidence>
<comment type="similarity">
    <text evidence="21 22">In the C-terminal section; belongs to the shikimate dehydrogenase family.</text>
</comment>
<dbReference type="GO" id="GO:0008652">
    <property type="term" value="P:amino acid biosynthetic process"/>
    <property type="evidence" value="ECO:0007669"/>
    <property type="project" value="UniProtKB-KW"/>
</dbReference>
<dbReference type="Pfam" id="PF01761">
    <property type="entry name" value="DHQ_synthase"/>
    <property type="match status" value="1"/>
</dbReference>
<dbReference type="InterPro" id="IPR023000">
    <property type="entry name" value="Shikimate_kinase_CS"/>
</dbReference>
<dbReference type="PRINTS" id="PR01100">
    <property type="entry name" value="SHIKIMTKNASE"/>
</dbReference>
<evidence type="ECO:0000259" key="26">
    <source>
        <dbReference type="Pfam" id="PF18317"/>
    </source>
</evidence>
<dbReference type="CDD" id="cd08195">
    <property type="entry name" value="DHQS"/>
    <property type="match status" value="1"/>
</dbReference>
<feature type="active site" description="Schiff-base intermediate with substrate; for 3-dehydroquinate dehydratase activity" evidence="21">
    <location>
        <position position="1219"/>
    </location>
</feature>
<dbReference type="CDD" id="cd01065">
    <property type="entry name" value="NAD_bind_Shikimate_DH"/>
    <property type="match status" value="1"/>
</dbReference>
<evidence type="ECO:0000259" key="24">
    <source>
        <dbReference type="Pfam" id="PF01761"/>
    </source>
</evidence>
<reference evidence="28" key="1">
    <citation type="journal article" date="2020" name="Stud. Mycol.">
        <title>101 Dothideomycetes genomes: a test case for predicting lifestyles and emergence of pathogens.</title>
        <authorList>
            <person name="Haridas S."/>
            <person name="Albert R."/>
            <person name="Binder M."/>
            <person name="Bloem J."/>
            <person name="Labutti K."/>
            <person name="Salamov A."/>
            <person name="Andreopoulos B."/>
            <person name="Baker S."/>
            <person name="Barry K."/>
            <person name="Bills G."/>
            <person name="Bluhm B."/>
            <person name="Cannon C."/>
            <person name="Castanera R."/>
            <person name="Culley D."/>
            <person name="Daum C."/>
            <person name="Ezra D."/>
            <person name="Gonzalez J."/>
            <person name="Henrissat B."/>
            <person name="Kuo A."/>
            <person name="Liang C."/>
            <person name="Lipzen A."/>
            <person name="Lutzoni F."/>
            <person name="Magnuson J."/>
            <person name="Mondo S."/>
            <person name="Nolan M."/>
            <person name="Ohm R."/>
            <person name="Pangilinan J."/>
            <person name="Park H.-J."/>
            <person name="Ramirez L."/>
            <person name="Alfaro M."/>
            <person name="Sun H."/>
            <person name="Tritt A."/>
            <person name="Yoshinaga Y."/>
            <person name="Zwiers L.-H."/>
            <person name="Turgeon B."/>
            <person name="Goodwin S."/>
            <person name="Spatafora J."/>
            <person name="Crous P."/>
            <person name="Grigoriev I."/>
        </authorList>
    </citation>
    <scope>NUCLEOTIDE SEQUENCE</scope>
    <source>
        <strain evidence="28">CBS 122368</strain>
    </source>
</reference>
<feature type="binding site" evidence="21">
    <location>
        <position position="291"/>
    </location>
    <ligand>
        <name>Zn(2+)</name>
        <dbReference type="ChEBI" id="CHEBI:29105"/>
        <note>catalytic</note>
    </ligand>
</feature>
<dbReference type="Gene3D" id="3.40.50.300">
    <property type="entry name" value="P-loop containing nucleotide triphosphate hydrolases"/>
    <property type="match status" value="1"/>
</dbReference>
<dbReference type="SUPFAM" id="SSF53223">
    <property type="entry name" value="Aminoacid dehydrogenase-like, N-terminal domain"/>
    <property type="match status" value="1"/>
</dbReference>
<dbReference type="FunFam" id="1.20.1090.10:FF:000007">
    <property type="entry name" value="Pentafunctional AROM polypeptide"/>
    <property type="match status" value="1"/>
</dbReference>
<protein>
    <recommendedName>
        <fullName evidence="21">Pentafunctional AROM polypeptide</fullName>
    </recommendedName>
    <domain>
        <recommendedName>
            <fullName evidence="21">3-dehydroquinate synthase</fullName>
            <shortName evidence="21">DHQS</shortName>
            <ecNumber evidence="21">4.2.3.4</ecNumber>
        </recommendedName>
    </domain>
    <domain>
        <recommendedName>
            <fullName evidence="21">3-phosphoshikimate 1-carboxyvinyltransferase</fullName>
            <ecNumber evidence="21">2.5.1.19</ecNumber>
        </recommendedName>
        <alternativeName>
            <fullName evidence="21">5-enolpyruvylshikimate-3-phosphate synthase</fullName>
            <shortName evidence="21">EPSP synthase</shortName>
            <shortName evidence="21">EPSPS</shortName>
        </alternativeName>
    </domain>
    <domain>
        <recommendedName>
            <fullName evidence="21">Shikimate kinase</fullName>
            <shortName evidence="21">SK</shortName>
            <ecNumber evidence="21">2.7.1.71</ecNumber>
        </recommendedName>
    </domain>
    <domain>
        <recommendedName>
            <fullName evidence="21">3-dehydroquinate dehydratase</fullName>
            <shortName evidence="21">3-dehydroquinase</shortName>
            <ecNumber evidence="21">4.2.1.10</ecNumber>
        </recommendedName>
    </domain>
    <domain>
        <recommendedName>
            <fullName evidence="21">Shikimate dehydrogenase</fullName>
            <ecNumber evidence="21">1.1.1.25</ecNumber>
        </recommendedName>
    </domain>
</protein>
<feature type="domain" description="Shikimate dehydrogenase substrate binding N-terminal" evidence="25">
    <location>
        <begin position="1306"/>
        <end position="1386"/>
    </location>
</feature>
<keyword evidence="10 21" id="KW-0418">Kinase</keyword>
<dbReference type="InterPro" id="IPR031322">
    <property type="entry name" value="Shikimate/glucono_kinase"/>
</dbReference>
<evidence type="ECO:0000313" key="28">
    <source>
        <dbReference type="EMBL" id="KAF2249866.1"/>
    </source>
</evidence>
<comment type="pathway">
    <text evidence="2 21 22">Metabolic intermediate biosynthesis; chorismate biosynthesis; chorismate from D-erythrose 4-phosphate and phosphoenolpyruvate: step 6/7.</text>
</comment>
<keyword evidence="17 21" id="KW-0511">Multifunctional enzyme</keyword>
<dbReference type="InterPro" id="IPR001986">
    <property type="entry name" value="Enolpyruvate_Tfrase_dom"/>
</dbReference>
<evidence type="ECO:0000256" key="19">
    <source>
        <dbReference type="ARBA" id="ARBA00048567"/>
    </source>
</evidence>
<comment type="similarity">
    <text evidence="4">Belongs to the EPSP synthase family.</text>
</comment>
<comment type="similarity">
    <text evidence="21 22">In the 3rd section; belongs to the shikimate kinase family.</text>
</comment>
<keyword evidence="15 21" id="KW-0057">Aromatic amino acid biosynthesis</keyword>
<dbReference type="InterPro" id="IPR023193">
    <property type="entry name" value="EPSP_synthase_CS"/>
</dbReference>
<dbReference type="InterPro" id="IPR006264">
    <property type="entry name" value="EPSP_synthase"/>
</dbReference>
<dbReference type="NCBIfam" id="TIGR01093">
    <property type="entry name" value="aroD"/>
    <property type="match status" value="1"/>
</dbReference>
<dbReference type="Pfam" id="PF18317">
    <property type="entry name" value="SDH_C"/>
    <property type="match status" value="1"/>
</dbReference>
<dbReference type="Gene3D" id="3.20.20.70">
    <property type="entry name" value="Aldolase class I"/>
    <property type="match status" value="1"/>
</dbReference>
<comment type="catalytic activity">
    <reaction evidence="19 21 22">
        <text>shikimate + ATP = 3-phosphoshikimate + ADP + H(+)</text>
        <dbReference type="Rhea" id="RHEA:13121"/>
        <dbReference type="ChEBI" id="CHEBI:15378"/>
        <dbReference type="ChEBI" id="CHEBI:30616"/>
        <dbReference type="ChEBI" id="CHEBI:36208"/>
        <dbReference type="ChEBI" id="CHEBI:145989"/>
        <dbReference type="ChEBI" id="CHEBI:456216"/>
        <dbReference type="EC" id="2.7.1.71"/>
    </reaction>
</comment>
<dbReference type="HAMAP" id="MF_03143">
    <property type="entry name" value="Pentafunct_AroM"/>
    <property type="match status" value="1"/>
</dbReference>
<feature type="binding site" evidence="21">
    <location>
        <position position="166"/>
    </location>
    <ligand>
        <name>7-phospho-2-dehydro-3-deoxy-D-arabino-heptonate</name>
        <dbReference type="ChEBI" id="CHEBI:58394"/>
    </ligand>
</feature>
<dbReference type="InterPro" id="IPR027417">
    <property type="entry name" value="P-loop_NTPase"/>
</dbReference>
<dbReference type="EC" id="1.1.1.25" evidence="21"/>
<dbReference type="SUPFAM" id="SSF51569">
    <property type="entry name" value="Aldolase"/>
    <property type="match status" value="1"/>
</dbReference>
<comment type="cofactor">
    <cofactor evidence="21 22">
        <name>Zn(2+)</name>
        <dbReference type="ChEBI" id="CHEBI:29105"/>
    </cofactor>
    <text evidence="21 22">Binds 2 Zn(2+) ions per subunit.</text>
</comment>
<dbReference type="EC" id="4.2.1.10" evidence="21"/>
<dbReference type="InterPro" id="IPR013785">
    <property type="entry name" value="Aldolase_TIM"/>
</dbReference>